<dbReference type="Proteomes" id="UP000030697">
    <property type="component" value="Unassembled WGS sequence"/>
</dbReference>
<accession>W7K550</accession>
<feature type="compositionally biased region" description="Basic and acidic residues" evidence="1">
    <location>
        <begin position="98"/>
        <end position="216"/>
    </location>
</feature>
<sequence length="632" mass="75651">MATIKKYHIRGRKNILIFLLKIFLFSPLIWILIYSEYFTVVKNYNKIDNVYNIFEIRLKRSLAQVLGNTRLSSRGVRDPRTKEALKEKQFRDHKRKEALKQKTEKNEKARNALKEKKLKEQKKNDAQKAKDLTKKESQDSSSEKSLKEKVNGEALKEKENKETLKKKELENQKEKEEKNKIKDNNDEALKNKGNDKDDKKIVPKKPESVEKDLKEMELKEKEFIKQHLKDYEERKEKRRNWILRSLRRDKLREIEQLEKLNAQLESAINELKERRASRRPMMVKMQRGMKDEVDEWIKKYDDEQAEKNGTKDEEIKDKGDGYEEIVETKFYGMRENALGELDEYEERYEKKRYYLKEDGEGDLKDVEEKLEETGYGFREKFPTTRILVKRKRNKEQKKLKEDKEKKLIAAEEPDDEKKIKLKDSDDKVVVPVNKNKSSFPDKFRAPDKKRTMFYRLSELFPIVPRKDNELAVCGDSMDSKVNGKKLKSTFNPFKRRRNKLKERKMQELHKFKKNYKKYQKLLEREKRENPDGEPLNTPEIHVIRPSDLMDKGENKSAGHPFKYQPTKGLKEYEESHVAKDYQLEHEPPTKLPEYEKGHVSREYQLDHEPPTKLPEYEKGHVSREYQLDNEEI</sequence>
<proteinExistence type="predicted"/>
<evidence type="ECO:0000313" key="5">
    <source>
        <dbReference type="Proteomes" id="UP000030697"/>
    </source>
</evidence>
<protein>
    <recommendedName>
        <fullName evidence="3">EMP3/KAHRP N-terminal domain-containing protein</fullName>
    </recommendedName>
</protein>
<dbReference type="OrthoDB" id="378757at2759"/>
<feature type="transmembrane region" description="Helical" evidence="2">
    <location>
        <begin position="15"/>
        <end position="34"/>
    </location>
</feature>
<gene>
    <name evidence="4" type="ORF">C923_00176</name>
</gene>
<feature type="compositionally biased region" description="Basic and acidic residues" evidence="1">
    <location>
        <begin position="75"/>
        <end position="90"/>
    </location>
</feature>
<dbReference type="PANTHER" id="PTHR22571">
    <property type="entry name" value="FILAGGRIN-RELATED"/>
    <property type="match status" value="1"/>
</dbReference>
<feature type="compositionally biased region" description="Basic and acidic residues" evidence="1">
    <location>
        <begin position="568"/>
        <end position="626"/>
    </location>
</feature>
<keyword evidence="2" id="KW-0472">Membrane</keyword>
<feature type="region of interest" description="Disordered" evidence="1">
    <location>
        <begin position="73"/>
        <end position="216"/>
    </location>
</feature>
<feature type="compositionally biased region" description="Basic and acidic residues" evidence="1">
    <location>
        <begin position="541"/>
        <end position="556"/>
    </location>
</feature>
<dbReference type="EMBL" id="KE124379">
    <property type="protein sequence ID" value="EWC79156.1"/>
    <property type="molecule type" value="Genomic_DNA"/>
</dbReference>
<dbReference type="InterPro" id="IPR052503">
    <property type="entry name" value="S100-fused_Epidermal_Struct"/>
</dbReference>
<evidence type="ECO:0000259" key="3">
    <source>
        <dbReference type="Pfam" id="PF17986"/>
    </source>
</evidence>
<dbReference type="PANTHER" id="PTHR22571:SF50">
    <property type="entry name" value="EF-HAND DOMAIN-CONTAINING PROTEIN"/>
    <property type="match status" value="1"/>
</dbReference>
<reference evidence="4 5" key="1">
    <citation type="submission" date="2013-02" db="EMBL/GenBank/DDBJ databases">
        <title>The Genome Sequence of Plasmodium falciparum UGT5.1.</title>
        <authorList>
            <consortium name="The Broad Institute Genome Sequencing Platform"/>
            <consortium name="The Broad Institute Genome Sequencing Center for Infectious Disease"/>
            <person name="Neafsey D."/>
            <person name="Cheeseman I."/>
            <person name="Volkman S."/>
            <person name="Adams J."/>
            <person name="Walker B."/>
            <person name="Young S.K."/>
            <person name="Zeng Q."/>
            <person name="Gargeya S."/>
            <person name="Fitzgerald M."/>
            <person name="Haas B."/>
            <person name="Abouelleil A."/>
            <person name="Alvarado L."/>
            <person name="Arachchi H.M."/>
            <person name="Berlin A.M."/>
            <person name="Chapman S.B."/>
            <person name="Dewar J."/>
            <person name="Goldberg J."/>
            <person name="Griggs A."/>
            <person name="Gujja S."/>
            <person name="Hansen M."/>
            <person name="Howarth C."/>
            <person name="Imamovic A."/>
            <person name="Larimer J."/>
            <person name="McCowan C."/>
            <person name="Murphy C."/>
            <person name="Neiman D."/>
            <person name="Pearson M."/>
            <person name="Priest M."/>
            <person name="Roberts A."/>
            <person name="Saif S."/>
            <person name="Shea T."/>
            <person name="Sisk P."/>
            <person name="Sykes S."/>
            <person name="Wortman J."/>
            <person name="Nusbaum C."/>
            <person name="Birren B."/>
        </authorList>
    </citation>
    <scope>NUCLEOTIDE SEQUENCE [LARGE SCALE GENOMIC DNA]</scope>
    <source>
        <strain evidence="4 5">UGT5.1</strain>
    </source>
</reference>
<evidence type="ECO:0000256" key="2">
    <source>
        <dbReference type="SAM" id="Phobius"/>
    </source>
</evidence>
<feature type="domain" description="EMP3/KAHRP N-terminal" evidence="3">
    <location>
        <begin position="340"/>
        <end position="382"/>
    </location>
</feature>
<organism evidence="4 5">
    <name type="scientific">Plasmodium falciparum UGT5.1</name>
    <dbReference type="NCBI Taxonomy" id="1237627"/>
    <lineage>
        <taxon>Eukaryota</taxon>
        <taxon>Sar</taxon>
        <taxon>Alveolata</taxon>
        <taxon>Apicomplexa</taxon>
        <taxon>Aconoidasida</taxon>
        <taxon>Haemosporida</taxon>
        <taxon>Plasmodiidae</taxon>
        <taxon>Plasmodium</taxon>
        <taxon>Plasmodium (Laverania)</taxon>
    </lineage>
</organism>
<keyword evidence="2" id="KW-0812">Transmembrane</keyword>
<dbReference type="AlphaFoldDB" id="W7K550"/>
<name>W7K550_PLAFA</name>
<dbReference type="InterPro" id="IPR040805">
    <property type="entry name" value="EMP3/KAHRP_N"/>
</dbReference>
<evidence type="ECO:0000313" key="4">
    <source>
        <dbReference type="EMBL" id="EWC79156.1"/>
    </source>
</evidence>
<feature type="region of interest" description="Disordered" evidence="1">
    <location>
        <begin position="524"/>
        <end position="632"/>
    </location>
</feature>
<evidence type="ECO:0000256" key="1">
    <source>
        <dbReference type="SAM" id="MobiDB-lite"/>
    </source>
</evidence>
<keyword evidence="2" id="KW-1133">Transmembrane helix</keyword>
<dbReference type="Pfam" id="PF17986">
    <property type="entry name" value="EKAL"/>
    <property type="match status" value="1"/>
</dbReference>